<proteinExistence type="inferred from homology"/>
<dbReference type="GO" id="GO:0008270">
    <property type="term" value="F:zinc ion binding"/>
    <property type="evidence" value="ECO:0007669"/>
    <property type="project" value="UniProtKB-KW"/>
</dbReference>
<comment type="caution">
    <text evidence="14">The sequence shown here is derived from an EMBL/GenBank/DDBJ whole genome shotgun (WGS) entry which is preliminary data.</text>
</comment>
<dbReference type="Gene3D" id="3.40.50.410">
    <property type="entry name" value="von Willebrand factor, type A domain"/>
    <property type="match status" value="1"/>
</dbReference>
<keyword evidence="10 13" id="KW-0234">DNA repair</keyword>
<comment type="similarity">
    <text evidence="2 13">Belongs to the TFB4 family.</text>
</comment>
<reference evidence="14 15" key="1">
    <citation type="journal article" date="2018" name="MBio">
        <title>Comparative Genomics Reveals the Core Gene Toolbox for the Fungus-Insect Symbiosis.</title>
        <authorList>
            <person name="Wang Y."/>
            <person name="Stata M."/>
            <person name="Wang W."/>
            <person name="Stajich J.E."/>
            <person name="White M.M."/>
            <person name="Moncalvo J.M."/>
        </authorList>
    </citation>
    <scope>NUCLEOTIDE SEQUENCE [LARGE SCALE GENOMIC DNA]</scope>
    <source>
        <strain evidence="14 15">SWE-8-4</strain>
    </source>
</reference>
<keyword evidence="9 13" id="KW-0804">Transcription</keyword>
<evidence type="ECO:0000256" key="3">
    <source>
        <dbReference type="ARBA" id="ARBA00021280"/>
    </source>
</evidence>
<dbReference type="GO" id="GO:0006355">
    <property type="term" value="P:regulation of DNA-templated transcription"/>
    <property type="evidence" value="ECO:0007669"/>
    <property type="project" value="InterPro"/>
</dbReference>
<comment type="function">
    <text evidence="13">Component of the general transcription and DNA repair factor IIH (TFIIH) core complex, which is involved in general and transcription-coupled nucleotide excision repair (NER) of damaged DNA and, when complexed to TFIIK, in RNA transcription by RNA polymerase II. In NER, TFIIH acts by opening DNA around the lesion to allow the excision of the damaged oligonucleotide and its replacement by a new DNA fragment. In transcription, TFIIH has an essential role in transcription initiation. When the pre-initiation complex (PIC) has been established, TFIIH is required for promoter opening and promoter escape. Phosphorylation of the C-terminal tail (CTD) of the largest subunit of RNA polymerase II by the kinase module TFIIK controls the initiation of transcription.</text>
</comment>
<dbReference type="GO" id="GO:0006289">
    <property type="term" value="P:nucleotide-excision repair"/>
    <property type="evidence" value="ECO:0007669"/>
    <property type="project" value="UniProtKB-UniRule"/>
</dbReference>
<evidence type="ECO:0000256" key="4">
    <source>
        <dbReference type="ARBA" id="ARBA00022723"/>
    </source>
</evidence>
<keyword evidence="8 13" id="KW-0805">Transcription regulation</keyword>
<evidence type="ECO:0000313" key="15">
    <source>
        <dbReference type="Proteomes" id="UP000245383"/>
    </source>
</evidence>
<dbReference type="Pfam" id="PF03850">
    <property type="entry name" value="Tfb4"/>
    <property type="match status" value="1"/>
</dbReference>
<evidence type="ECO:0000256" key="5">
    <source>
        <dbReference type="ARBA" id="ARBA00022763"/>
    </source>
</evidence>
<evidence type="ECO:0000256" key="6">
    <source>
        <dbReference type="ARBA" id="ARBA00022771"/>
    </source>
</evidence>
<comment type="subunit">
    <text evidence="13">Component of the 7-subunit TFIIH core complex composed of XPB/SSL2, XPD/RAD3, SSL1, TFB1, TFB2, TFB4 and TFB5, which is active in NER. The core complex associates with the 3-subunit CTD-kinase module TFIIK composed of CCL1, KIN28 and TFB3 to form the 10-subunit holoenzyme (holo-TFIIH) active in transcription.</text>
</comment>
<dbReference type="GO" id="GO:0000439">
    <property type="term" value="C:transcription factor TFIIH core complex"/>
    <property type="evidence" value="ECO:0007669"/>
    <property type="project" value="UniProtKB-UniRule"/>
</dbReference>
<evidence type="ECO:0000256" key="2">
    <source>
        <dbReference type="ARBA" id="ARBA00005273"/>
    </source>
</evidence>
<dbReference type="EMBL" id="MBFR01000065">
    <property type="protein sequence ID" value="PVU95091.1"/>
    <property type="molecule type" value="Genomic_DNA"/>
</dbReference>
<dbReference type="PANTHER" id="PTHR12831">
    <property type="entry name" value="TRANSCRIPTION INITIATION FACTOR IIH TFIIH , POLYPEPTIDE 3-RELATED"/>
    <property type="match status" value="1"/>
</dbReference>
<dbReference type="InterPro" id="IPR004600">
    <property type="entry name" value="TFIIH_Tfb4/GTF2H3"/>
</dbReference>
<keyword evidence="5 13" id="KW-0227">DNA damage</keyword>
<comment type="subcellular location">
    <subcellularLocation>
        <location evidence="1 13">Nucleus</location>
    </subcellularLocation>
</comment>
<keyword evidence="7 13" id="KW-0862">Zinc</keyword>
<protein>
    <recommendedName>
        <fullName evidence="3 13">General transcription and DNA repair factor IIH subunit TFB4</fullName>
        <shortName evidence="13">TFIIH subunit TFB4</shortName>
    </recommendedName>
    <alternativeName>
        <fullName evidence="12 13">RNA polymerase II transcription factor B subunit 4</fullName>
    </alternativeName>
</protein>
<keyword evidence="11 13" id="KW-0539">Nucleus</keyword>
<evidence type="ECO:0000256" key="8">
    <source>
        <dbReference type="ARBA" id="ARBA00023015"/>
    </source>
</evidence>
<dbReference type="STRING" id="133385.A0A2T9YS06"/>
<dbReference type="GO" id="GO:0005675">
    <property type="term" value="C:transcription factor TFIIH holo complex"/>
    <property type="evidence" value="ECO:0007669"/>
    <property type="project" value="UniProtKB-UniRule"/>
</dbReference>
<dbReference type="PANTHER" id="PTHR12831:SF0">
    <property type="entry name" value="GENERAL TRANSCRIPTION FACTOR IIH SUBUNIT 3"/>
    <property type="match status" value="1"/>
</dbReference>
<dbReference type="Proteomes" id="UP000245383">
    <property type="component" value="Unassembled WGS sequence"/>
</dbReference>
<evidence type="ECO:0000256" key="10">
    <source>
        <dbReference type="ARBA" id="ARBA00023204"/>
    </source>
</evidence>
<evidence type="ECO:0000256" key="13">
    <source>
        <dbReference type="RuleBase" id="RU368090"/>
    </source>
</evidence>
<sequence length="296" mass="33736">MDTSKDQPTLLGLIIDSNPFKLNRLGIPTKELFSHILVFVNSFLALRPENRLTIIGASSELCQYFIPEEFNTLDNNKTWIDIEHSQIRKVDIDFLSGLQTLFEKSSIDNIQNKDTCKITNALSRALCYINKNLKSTSKNDMHSRIMIISASDDDPKQYIPIMNCIFAAQKLDIIIDVCRISEQRSPFLEQAAEITGGRYAEEIIPSQLLQKLLFTFLPDQYTRQFIQAPIKKEIDFRAVCFCHKKVVDIGYVCSTCLSIFCHYVPICSTCQSKFVVTAQKGNETDAYPPKLPEKVM</sequence>
<keyword evidence="4 13" id="KW-0479">Metal-binding</keyword>
<accession>A0A2T9YS06</accession>
<dbReference type="OrthoDB" id="17307at2759"/>
<organism evidence="14 15">
    <name type="scientific">Smittium simulii</name>
    <dbReference type="NCBI Taxonomy" id="133385"/>
    <lineage>
        <taxon>Eukaryota</taxon>
        <taxon>Fungi</taxon>
        <taxon>Fungi incertae sedis</taxon>
        <taxon>Zoopagomycota</taxon>
        <taxon>Kickxellomycotina</taxon>
        <taxon>Harpellomycetes</taxon>
        <taxon>Harpellales</taxon>
        <taxon>Legeriomycetaceae</taxon>
        <taxon>Smittium</taxon>
    </lineage>
</organism>
<name>A0A2T9YS06_9FUNG</name>
<evidence type="ECO:0000256" key="12">
    <source>
        <dbReference type="ARBA" id="ARBA00033341"/>
    </source>
</evidence>
<gene>
    <name evidence="14" type="ORF">BB561_002054</name>
</gene>
<evidence type="ECO:0000256" key="7">
    <source>
        <dbReference type="ARBA" id="ARBA00022833"/>
    </source>
</evidence>
<evidence type="ECO:0000256" key="9">
    <source>
        <dbReference type="ARBA" id="ARBA00023163"/>
    </source>
</evidence>
<keyword evidence="6 13" id="KW-0863">Zinc-finger</keyword>
<dbReference type="AlphaFoldDB" id="A0A2T9YS06"/>
<dbReference type="InterPro" id="IPR036465">
    <property type="entry name" value="vWFA_dom_sf"/>
</dbReference>
<evidence type="ECO:0000256" key="1">
    <source>
        <dbReference type="ARBA" id="ARBA00004123"/>
    </source>
</evidence>
<evidence type="ECO:0000313" key="14">
    <source>
        <dbReference type="EMBL" id="PVU95091.1"/>
    </source>
</evidence>
<evidence type="ECO:0000256" key="11">
    <source>
        <dbReference type="ARBA" id="ARBA00023242"/>
    </source>
</evidence>
<keyword evidence="15" id="KW-1185">Reference proteome</keyword>